<proteinExistence type="predicted"/>
<dbReference type="EMBL" id="VSRR010000253">
    <property type="protein sequence ID" value="MPC13028.1"/>
    <property type="molecule type" value="Genomic_DNA"/>
</dbReference>
<accession>A0A5B7CV39</accession>
<keyword evidence="3" id="KW-1185">Reference proteome</keyword>
<evidence type="ECO:0000313" key="2">
    <source>
        <dbReference type="EMBL" id="MPC13028.1"/>
    </source>
</evidence>
<sequence>MAVGEHGQTTVPLLRQSAPYVWADVFTGLIFFICYFFAVPYGASWCFLSQTPTASQGLSVTITVAVVVCVLVLSAGSGINIQSARHCRLCHKQYGGVRAASRHPSMPVINLPTSSRFALSLECPSCIPTSAPPRRQARRAG</sequence>
<keyword evidence="1" id="KW-1133">Transmembrane helix</keyword>
<evidence type="ECO:0000313" key="3">
    <source>
        <dbReference type="Proteomes" id="UP000324222"/>
    </source>
</evidence>
<feature type="transmembrane region" description="Helical" evidence="1">
    <location>
        <begin position="58"/>
        <end position="79"/>
    </location>
</feature>
<comment type="caution">
    <text evidence="2">The sequence shown here is derived from an EMBL/GenBank/DDBJ whole genome shotgun (WGS) entry which is preliminary data.</text>
</comment>
<name>A0A5B7CV39_PORTR</name>
<protein>
    <submittedName>
        <fullName evidence="2">Uncharacterized protein</fullName>
    </submittedName>
</protein>
<feature type="transmembrane region" description="Helical" evidence="1">
    <location>
        <begin position="20"/>
        <end position="38"/>
    </location>
</feature>
<dbReference type="Proteomes" id="UP000324222">
    <property type="component" value="Unassembled WGS sequence"/>
</dbReference>
<keyword evidence="1" id="KW-0472">Membrane</keyword>
<dbReference type="AlphaFoldDB" id="A0A5B7CV39"/>
<gene>
    <name evidence="2" type="ORF">E2C01_005746</name>
</gene>
<reference evidence="2 3" key="1">
    <citation type="submission" date="2019-05" db="EMBL/GenBank/DDBJ databases">
        <title>Another draft genome of Portunus trituberculatus and its Hox gene families provides insights of decapod evolution.</title>
        <authorList>
            <person name="Jeong J.-H."/>
            <person name="Song I."/>
            <person name="Kim S."/>
            <person name="Choi T."/>
            <person name="Kim D."/>
            <person name="Ryu S."/>
            <person name="Kim W."/>
        </authorList>
    </citation>
    <scope>NUCLEOTIDE SEQUENCE [LARGE SCALE GENOMIC DNA]</scope>
    <source>
        <tissue evidence="2">Muscle</tissue>
    </source>
</reference>
<organism evidence="2 3">
    <name type="scientific">Portunus trituberculatus</name>
    <name type="common">Swimming crab</name>
    <name type="synonym">Neptunus trituberculatus</name>
    <dbReference type="NCBI Taxonomy" id="210409"/>
    <lineage>
        <taxon>Eukaryota</taxon>
        <taxon>Metazoa</taxon>
        <taxon>Ecdysozoa</taxon>
        <taxon>Arthropoda</taxon>
        <taxon>Crustacea</taxon>
        <taxon>Multicrustacea</taxon>
        <taxon>Malacostraca</taxon>
        <taxon>Eumalacostraca</taxon>
        <taxon>Eucarida</taxon>
        <taxon>Decapoda</taxon>
        <taxon>Pleocyemata</taxon>
        <taxon>Brachyura</taxon>
        <taxon>Eubrachyura</taxon>
        <taxon>Portunoidea</taxon>
        <taxon>Portunidae</taxon>
        <taxon>Portuninae</taxon>
        <taxon>Portunus</taxon>
    </lineage>
</organism>
<evidence type="ECO:0000256" key="1">
    <source>
        <dbReference type="SAM" id="Phobius"/>
    </source>
</evidence>
<keyword evidence="1" id="KW-0812">Transmembrane</keyword>